<keyword evidence="2" id="KW-1185">Reference proteome</keyword>
<evidence type="ECO:0000313" key="1">
    <source>
        <dbReference type="EMBL" id="MDX8483341.1"/>
    </source>
</evidence>
<comment type="caution">
    <text evidence="1">The sequence shown here is derived from an EMBL/GenBank/DDBJ whole genome shotgun (WGS) entry which is preliminary data.</text>
</comment>
<proteinExistence type="predicted"/>
<protein>
    <submittedName>
        <fullName evidence="1">Uncharacterized protein</fullName>
    </submittedName>
</protein>
<organism evidence="1 2">
    <name type="scientific">Mesorhizobium album</name>
    <dbReference type="NCBI Taxonomy" id="3072314"/>
    <lineage>
        <taxon>Bacteria</taxon>
        <taxon>Pseudomonadati</taxon>
        <taxon>Pseudomonadota</taxon>
        <taxon>Alphaproteobacteria</taxon>
        <taxon>Hyphomicrobiales</taxon>
        <taxon>Phyllobacteriaceae</taxon>
        <taxon>Mesorhizobium</taxon>
    </lineage>
</organism>
<gene>
    <name evidence="1" type="ORF">RFN28_33570</name>
</gene>
<dbReference type="Proteomes" id="UP001287059">
    <property type="component" value="Unassembled WGS sequence"/>
</dbReference>
<sequence length="91" mass="10107">MTKFPNATDGEFVVEIPLQFEKYTDAAMLRLQALYPACHLARQGGGVSVSLSAGFAEDQFRKDVLHVVYREKIYAETLVMRQALVAAVTGR</sequence>
<name>A0ABU4Y8T6_9HYPH</name>
<accession>A0ABU4Y8T6</accession>
<evidence type="ECO:0000313" key="2">
    <source>
        <dbReference type="Proteomes" id="UP001287059"/>
    </source>
</evidence>
<dbReference type="RefSeq" id="WP_320276741.1">
    <property type="nucleotide sequence ID" value="NZ_JAVIIW010000081.1"/>
</dbReference>
<dbReference type="EMBL" id="JAVIIW010000081">
    <property type="protein sequence ID" value="MDX8483341.1"/>
    <property type="molecule type" value="Genomic_DNA"/>
</dbReference>
<reference evidence="1 2" key="1">
    <citation type="submission" date="2023-08" db="EMBL/GenBank/DDBJ databases">
        <title>Implementing the SeqCode for naming new Mesorhizobium species isolated from Vachellia karroo root nodules.</title>
        <authorList>
            <person name="Van Lill M."/>
        </authorList>
    </citation>
    <scope>NUCLEOTIDE SEQUENCE [LARGE SCALE GENOMIC DNA]</scope>
    <source>
        <strain evidence="1 2">VK24D</strain>
    </source>
</reference>